<sequence>MHHVRPGRALRLAALAFTALTLAACAADDALEPAADADADADASELAGQRFTVAVQSAWPPIGFLDEDGELTGVALDVAAELSERLGIEFAFEKPAFADMIPGVQSGRYDFGLWGADVTAERLEIVDQLSWMVSGYYLQALDGTEHRAGDDLSGICGLDIALVNGQTTEPTLRAASEACVASGDPEIGILTFPDQPTAELAVESGRADLATVGSQSYAYASEQEPGAWRLASDMIEPHHNGMVFTQGDPVAPVIAEALNAMIDDGTYAAILEEWNVTDSAVDEAMLNPELP</sequence>
<feature type="domain" description="Solute-binding protein family 3/N-terminal" evidence="3">
    <location>
        <begin position="50"/>
        <end position="278"/>
    </location>
</feature>
<evidence type="ECO:0000313" key="7">
    <source>
        <dbReference type="Proteomes" id="UP000275024"/>
    </source>
</evidence>
<evidence type="ECO:0000313" key="6">
    <source>
        <dbReference type="Proteomes" id="UP000268652"/>
    </source>
</evidence>
<proteinExistence type="predicted"/>
<dbReference type="SMART" id="SM00062">
    <property type="entry name" value="PBPb"/>
    <property type="match status" value="1"/>
</dbReference>
<dbReference type="Gene3D" id="3.40.190.10">
    <property type="entry name" value="Periplasmic binding protein-like II"/>
    <property type="match status" value="2"/>
</dbReference>
<dbReference type="Pfam" id="PF00497">
    <property type="entry name" value="SBP_bac_3"/>
    <property type="match status" value="1"/>
</dbReference>
<gene>
    <name evidence="5" type="ORF">D7318_02690</name>
    <name evidence="4" type="ORF">D7319_00200</name>
</gene>
<evidence type="ECO:0000313" key="5">
    <source>
        <dbReference type="EMBL" id="RKN27796.1"/>
    </source>
</evidence>
<name>A0A3A9WSB2_9ACTN</name>
<evidence type="ECO:0000256" key="2">
    <source>
        <dbReference type="SAM" id="SignalP"/>
    </source>
</evidence>
<dbReference type="InterPro" id="IPR001638">
    <property type="entry name" value="Solute-binding_3/MltF_N"/>
</dbReference>
<dbReference type="PANTHER" id="PTHR35936">
    <property type="entry name" value="MEMBRANE-BOUND LYTIC MUREIN TRANSGLYCOSYLASE F"/>
    <property type="match status" value="1"/>
</dbReference>
<dbReference type="SUPFAM" id="SSF53850">
    <property type="entry name" value="Periplasmic binding protein-like II"/>
    <property type="match status" value="1"/>
</dbReference>
<dbReference type="EMBL" id="RBDY01000001">
    <property type="protein sequence ID" value="RKN27796.1"/>
    <property type="molecule type" value="Genomic_DNA"/>
</dbReference>
<dbReference type="OrthoDB" id="4633994at2"/>
<protein>
    <recommendedName>
        <fullName evidence="3">Solute-binding protein family 3/N-terminal domain-containing protein</fullName>
    </recommendedName>
</protein>
<dbReference type="Proteomes" id="UP000268652">
    <property type="component" value="Unassembled WGS sequence"/>
</dbReference>
<dbReference type="EMBL" id="RBDX01000001">
    <property type="protein sequence ID" value="RKN12434.1"/>
    <property type="molecule type" value="Genomic_DNA"/>
</dbReference>
<comment type="caution">
    <text evidence="4">The sequence shown here is derived from an EMBL/GenBank/DDBJ whole genome shotgun (WGS) entry which is preliminary data.</text>
</comment>
<feature type="signal peptide" evidence="2">
    <location>
        <begin position="1"/>
        <end position="26"/>
    </location>
</feature>
<feature type="chain" id="PRO_5017440740" description="Solute-binding protein family 3/N-terminal domain-containing protein" evidence="2">
    <location>
        <begin position="27"/>
        <end position="291"/>
    </location>
</feature>
<keyword evidence="1 2" id="KW-0732">Signal</keyword>
<dbReference type="Proteomes" id="UP000275024">
    <property type="component" value="Unassembled WGS sequence"/>
</dbReference>
<dbReference type="AlphaFoldDB" id="A0A3A9WSB2"/>
<accession>A0A3A9WSB2</accession>
<dbReference type="RefSeq" id="WP_120695156.1">
    <property type="nucleotide sequence ID" value="NZ_RBDX01000001.1"/>
</dbReference>
<evidence type="ECO:0000313" key="4">
    <source>
        <dbReference type="EMBL" id="RKN12434.1"/>
    </source>
</evidence>
<keyword evidence="6" id="KW-1185">Reference proteome</keyword>
<organism evidence="4 7">
    <name type="scientific">Streptomyces radicis</name>
    <dbReference type="NCBI Taxonomy" id="1750517"/>
    <lineage>
        <taxon>Bacteria</taxon>
        <taxon>Bacillati</taxon>
        <taxon>Actinomycetota</taxon>
        <taxon>Actinomycetes</taxon>
        <taxon>Kitasatosporales</taxon>
        <taxon>Streptomycetaceae</taxon>
        <taxon>Streptomyces</taxon>
    </lineage>
</organism>
<dbReference type="PANTHER" id="PTHR35936:SF17">
    <property type="entry name" value="ARGININE-BINDING EXTRACELLULAR PROTEIN ARTP"/>
    <property type="match status" value="1"/>
</dbReference>
<evidence type="ECO:0000259" key="3">
    <source>
        <dbReference type="SMART" id="SM00062"/>
    </source>
</evidence>
<evidence type="ECO:0000256" key="1">
    <source>
        <dbReference type="ARBA" id="ARBA00022729"/>
    </source>
</evidence>
<dbReference type="PROSITE" id="PS51257">
    <property type="entry name" value="PROKAR_LIPOPROTEIN"/>
    <property type="match status" value="1"/>
</dbReference>
<reference evidence="6 7" key="1">
    <citation type="submission" date="2018-09" db="EMBL/GenBank/DDBJ databases">
        <title>Streptomyces sp. nov. DS1-2, an endophytic actinomycete isolated from roots of Dendrobium scabrilingue.</title>
        <authorList>
            <person name="Kuncharoen N."/>
            <person name="Kudo T."/>
            <person name="Ohkuma M."/>
            <person name="Yuki M."/>
            <person name="Tanasupawat S."/>
        </authorList>
    </citation>
    <scope>NUCLEOTIDE SEQUENCE [LARGE SCALE GENOMIC DNA]</scope>
    <source>
        <strain evidence="4 7">AZ1-7</strain>
        <strain evidence="5 6">DS1-2</strain>
    </source>
</reference>